<evidence type="ECO:0000313" key="2">
    <source>
        <dbReference type="EMBL" id="HCE17837.1"/>
    </source>
</evidence>
<feature type="transmembrane region" description="Helical" evidence="1">
    <location>
        <begin position="35"/>
        <end position="53"/>
    </location>
</feature>
<sequence>MFDKAAKAVQWTISIIFLIFWMFVVIYAFPYIAMPALVVGLVISGLIAGEFTLDDLKPREVKKKEEEEENWMSDWYDPSIHNNWGG</sequence>
<feature type="transmembrane region" description="Helical" evidence="1">
    <location>
        <begin position="12"/>
        <end position="29"/>
    </location>
</feature>
<protein>
    <submittedName>
        <fullName evidence="2">Uncharacterized protein</fullName>
    </submittedName>
</protein>
<evidence type="ECO:0000313" key="3">
    <source>
        <dbReference type="Proteomes" id="UP000264141"/>
    </source>
</evidence>
<keyword evidence="1" id="KW-0812">Transmembrane</keyword>
<organism evidence="2 3">
    <name type="scientific">Anaerolinea thermolimosa</name>
    <dbReference type="NCBI Taxonomy" id="229919"/>
    <lineage>
        <taxon>Bacteria</taxon>
        <taxon>Bacillati</taxon>
        <taxon>Chloroflexota</taxon>
        <taxon>Anaerolineae</taxon>
        <taxon>Anaerolineales</taxon>
        <taxon>Anaerolineaceae</taxon>
        <taxon>Anaerolinea</taxon>
    </lineage>
</organism>
<keyword evidence="1" id="KW-1133">Transmembrane helix</keyword>
<reference evidence="2 3" key="1">
    <citation type="journal article" date="2018" name="Nat. Biotechnol.">
        <title>A standardized bacterial taxonomy based on genome phylogeny substantially revises the tree of life.</title>
        <authorList>
            <person name="Parks D.H."/>
            <person name="Chuvochina M."/>
            <person name="Waite D.W."/>
            <person name="Rinke C."/>
            <person name="Skarshewski A."/>
            <person name="Chaumeil P.A."/>
            <person name="Hugenholtz P."/>
        </authorList>
    </citation>
    <scope>NUCLEOTIDE SEQUENCE [LARGE SCALE GENOMIC DNA]</scope>
    <source>
        <strain evidence="2">UBA8781</strain>
    </source>
</reference>
<dbReference type="EMBL" id="DPBP01000031">
    <property type="protein sequence ID" value="HCE17837.1"/>
    <property type="molecule type" value="Genomic_DNA"/>
</dbReference>
<accession>A0A3D1JHW4</accession>
<dbReference type="Proteomes" id="UP000264141">
    <property type="component" value="Unassembled WGS sequence"/>
</dbReference>
<comment type="caution">
    <text evidence="2">The sequence shown here is derived from an EMBL/GenBank/DDBJ whole genome shotgun (WGS) entry which is preliminary data.</text>
</comment>
<gene>
    <name evidence="2" type="ORF">DEQ80_08255</name>
</gene>
<keyword evidence="1" id="KW-0472">Membrane</keyword>
<evidence type="ECO:0000256" key="1">
    <source>
        <dbReference type="SAM" id="Phobius"/>
    </source>
</evidence>
<name>A0A3D1JHW4_9CHLR</name>
<proteinExistence type="predicted"/>
<dbReference type="AlphaFoldDB" id="A0A3D1JHW4"/>